<comment type="cofactor">
    <cofactor evidence="1 5">
        <name>FAD</name>
        <dbReference type="ChEBI" id="CHEBI:57692"/>
    </cofactor>
</comment>
<organism evidence="7 8">
    <name type="scientific">Pseudosporangium ferrugineum</name>
    <dbReference type="NCBI Taxonomy" id="439699"/>
    <lineage>
        <taxon>Bacteria</taxon>
        <taxon>Bacillati</taxon>
        <taxon>Actinomycetota</taxon>
        <taxon>Actinomycetes</taxon>
        <taxon>Micromonosporales</taxon>
        <taxon>Micromonosporaceae</taxon>
        <taxon>Pseudosporangium</taxon>
    </lineage>
</organism>
<dbReference type="InterPro" id="IPR000172">
    <property type="entry name" value="GMC_OxRdtase_N"/>
</dbReference>
<evidence type="ECO:0000256" key="3">
    <source>
        <dbReference type="ARBA" id="ARBA00022630"/>
    </source>
</evidence>
<dbReference type="Gene3D" id="3.50.50.60">
    <property type="entry name" value="FAD/NAD(P)-binding domain"/>
    <property type="match status" value="1"/>
</dbReference>
<dbReference type="SUPFAM" id="SSF54373">
    <property type="entry name" value="FAD-linked reductases, C-terminal domain"/>
    <property type="match status" value="1"/>
</dbReference>
<evidence type="ECO:0000256" key="1">
    <source>
        <dbReference type="ARBA" id="ARBA00001974"/>
    </source>
</evidence>
<keyword evidence="8" id="KW-1185">Reference proteome</keyword>
<dbReference type="EMBL" id="PVZG01000028">
    <property type="protein sequence ID" value="PRY19820.1"/>
    <property type="molecule type" value="Genomic_DNA"/>
</dbReference>
<sequence>MNYDHIVVGSGSAGTVLATRLSEDPGRSVLLLEAGPDFPDPGLLPPDLASAATVSVVDHDWGYRAEAVPGRTIEYARGKVTGGCSAVNGAIALRGLPADFTEWSELGNDDWSWDRVLPYYLRIENDQDVEGPLHGKDGPTPVVRFKHDELVPLQKSFLDACLDHGFGYVADHNDPASTGVGPIPMNRRGGLRVSTAISYLSQARNRLNLTIRPNTLVHRVLFEGTRAVGVEAEVDGVLQRVHAGHVTLSAGAVNTPAILLRSGVGPSAHLRELGIPVVLDRPGVGANLIEHQQITVGIIPSDGVAQPTDPDVQVIARYTAPGTDRFNNMQLYFVSRYVPITHRPISVMSVLQKPDCRGRVSLTTTDPHIQPDIFLNSYGEASDRKVALDGVRLCWEIATSKPISELSAGMADTLTERELDDDEALLSYVKQHSATLWHPVGTCRMGGSGDPGAVVDQHLAVHGLDGLSVADASVMPAHVSANPNLTCFVIGERAAGWLRN</sequence>
<evidence type="ECO:0000256" key="5">
    <source>
        <dbReference type="PIRSR" id="PIRSR000137-2"/>
    </source>
</evidence>
<dbReference type="Pfam" id="PF00732">
    <property type="entry name" value="GMC_oxred_N"/>
    <property type="match status" value="1"/>
</dbReference>
<dbReference type="PIRSF" id="PIRSF000137">
    <property type="entry name" value="Alcohol_oxidase"/>
    <property type="match status" value="1"/>
</dbReference>
<feature type="binding site" evidence="5">
    <location>
        <position position="80"/>
    </location>
    <ligand>
        <name>FAD</name>
        <dbReference type="ChEBI" id="CHEBI:57692"/>
    </ligand>
</feature>
<keyword evidence="3" id="KW-0285">Flavoprotein</keyword>
<evidence type="ECO:0000259" key="6">
    <source>
        <dbReference type="PROSITE" id="PS00624"/>
    </source>
</evidence>
<proteinExistence type="inferred from homology"/>
<dbReference type="OrthoDB" id="9785276at2"/>
<feature type="domain" description="Glucose-methanol-choline oxidoreductase N-terminal" evidence="6">
    <location>
        <begin position="251"/>
        <end position="265"/>
    </location>
</feature>
<dbReference type="Pfam" id="PF05199">
    <property type="entry name" value="GMC_oxred_C"/>
    <property type="match status" value="1"/>
</dbReference>
<dbReference type="SUPFAM" id="SSF51905">
    <property type="entry name" value="FAD/NAD(P)-binding domain"/>
    <property type="match status" value="1"/>
</dbReference>
<dbReference type="PROSITE" id="PS00624">
    <property type="entry name" value="GMC_OXRED_2"/>
    <property type="match status" value="1"/>
</dbReference>
<dbReference type="PANTHER" id="PTHR11552:SF147">
    <property type="entry name" value="CHOLINE DEHYDROGENASE, MITOCHONDRIAL"/>
    <property type="match status" value="1"/>
</dbReference>
<evidence type="ECO:0000256" key="4">
    <source>
        <dbReference type="ARBA" id="ARBA00022827"/>
    </source>
</evidence>
<reference evidence="7 8" key="1">
    <citation type="submission" date="2018-03" db="EMBL/GenBank/DDBJ databases">
        <title>Genomic Encyclopedia of Archaeal and Bacterial Type Strains, Phase II (KMG-II): from individual species to whole genera.</title>
        <authorList>
            <person name="Goeker M."/>
        </authorList>
    </citation>
    <scope>NUCLEOTIDE SEQUENCE [LARGE SCALE GENOMIC DNA]</scope>
    <source>
        <strain evidence="7 8">DSM 45348</strain>
    </source>
</reference>
<dbReference type="GO" id="GO:0016614">
    <property type="term" value="F:oxidoreductase activity, acting on CH-OH group of donors"/>
    <property type="evidence" value="ECO:0007669"/>
    <property type="project" value="InterPro"/>
</dbReference>
<dbReference type="Proteomes" id="UP000239209">
    <property type="component" value="Unassembled WGS sequence"/>
</dbReference>
<keyword evidence="4 5" id="KW-0274">FAD</keyword>
<feature type="binding site" evidence="5">
    <location>
        <position position="217"/>
    </location>
    <ligand>
        <name>FAD</name>
        <dbReference type="ChEBI" id="CHEBI:57692"/>
    </ligand>
</feature>
<dbReference type="AlphaFoldDB" id="A0A2T0RFE1"/>
<name>A0A2T0RFE1_9ACTN</name>
<evidence type="ECO:0000313" key="7">
    <source>
        <dbReference type="EMBL" id="PRY19820.1"/>
    </source>
</evidence>
<comment type="similarity">
    <text evidence="2">Belongs to the GMC oxidoreductase family.</text>
</comment>
<dbReference type="PANTHER" id="PTHR11552">
    <property type="entry name" value="GLUCOSE-METHANOL-CHOLINE GMC OXIDOREDUCTASE"/>
    <property type="match status" value="1"/>
</dbReference>
<dbReference type="GO" id="GO:0050660">
    <property type="term" value="F:flavin adenine dinucleotide binding"/>
    <property type="evidence" value="ECO:0007669"/>
    <property type="project" value="InterPro"/>
</dbReference>
<dbReference type="InterPro" id="IPR036188">
    <property type="entry name" value="FAD/NAD-bd_sf"/>
</dbReference>
<dbReference type="InterPro" id="IPR012132">
    <property type="entry name" value="GMC_OxRdtase"/>
</dbReference>
<dbReference type="Gene3D" id="3.30.410.40">
    <property type="match status" value="1"/>
</dbReference>
<feature type="binding site" evidence="5">
    <location>
        <begin position="437"/>
        <end position="438"/>
    </location>
    <ligand>
        <name>FAD</name>
        <dbReference type="ChEBI" id="CHEBI:57692"/>
    </ligand>
</feature>
<evidence type="ECO:0000256" key="2">
    <source>
        <dbReference type="ARBA" id="ARBA00010790"/>
    </source>
</evidence>
<protein>
    <submittedName>
        <fullName evidence="7">Choline dehydrogenase</fullName>
    </submittedName>
</protein>
<accession>A0A2T0RFE1</accession>
<dbReference type="InterPro" id="IPR007867">
    <property type="entry name" value="GMC_OxRtase_C"/>
</dbReference>
<evidence type="ECO:0000313" key="8">
    <source>
        <dbReference type="Proteomes" id="UP000239209"/>
    </source>
</evidence>
<dbReference type="RefSeq" id="WP_106130887.1">
    <property type="nucleotide sequence ID" value="NZ_PVZG01000028.1"/>
</dbReference>
<comment type="caution">
    <text evidence="7">The sequence shown here is derived from an EMBL/GenBank/DDBJ whole genome shotgun (WGS) entry which is preliminary data.</text>
</comment>
<gene>
    <name evidence="7" type="ORF">CLV70_12833</name>
</gene>